<evidence type="ECO:0000313" key="1">
    <source>
        <dbReference type="EMBL" id="BBC79987.1"/>
    </source>
</evidence>
<reference evidence="1 2" key="1">
    <citation type="submission" date="2018-02" db="EMBL/GenBank/DDBJ databases">
        <title>Acetobacter orientalis genome.</title>
        <authorList>
            <person name="Nakashima N."/>
            <person name="Tamura T."/>
        </authorList>
    </citation>
    <scope>NUCLEOTIDE SEQUENCE [LARGE SCALE GENOMIC DNA]</scope>
    <source>
        <strain evidence="1 2">FAN1</strain>
    </source>
</reference>
<organism evidence="1 2">
    <name type="scientific">Acetobacter orientalis</name>
    <dbReference type="NCBI Taxonomy" id="146474"/>
    <lineage>
        <taxon>Bacteria</taxon>
        <taxon>Pseudomonadati</taxon>
        <taxon>Pseudomonadota</taxon>
        <taxon>Alphaproteobacteria</taxon>
        <taxon>Acetobacterales</taxon>
        <taxon>Acetobacteraceae</taxon>
        <taxon>Acetobacter</taxon>
    </lineage>
</organism>
<dbReference type="Proteomes" id="UP000270034">
    <property type="component" value="Chromosome"/>
</dbReference>
<sequence length="40" mass="4347">MALRQEGISAITTEVVYGVVAARSRPELEARASPHENHSL</sequence>
<dbReference type="EMBL" id="AP018515">
    <property type="protein sequence ID" value="BBC79987.1"/>
    <property type="molecule type" value="Genomic_DNA"/>
</dbReference>
<proteinExistence type="predicted"/>
<dbReference type="KEGG" id="aot:AcetOri_orf02469"/>
<accession>A0A2Z5ZIR0</accession>
<dbReference type="AlphaFoldDB" id="A0A2Z5ZIR0"/>
<evidence type="ECO:0000313" key="2">
    <source>
        <dbReference type="Proteomes" id="UP000270034"/>
    </source>
</evidence>
<gene>
    <name evidence="1" type="ORF">AcetOrient_orf02469</name>
</gene>
<name>A0A2Z5ZIR0_9PROT</name>
<protein>
    <submittedName>
        <fullName evidence="1">DNA recombinase/resolvase</fullName>
    </submittedName>
</protein>